<dbReference type="Proteomes" id="UP000002971">
    <property type="component" value="Unassembled WGS sequence"/>
</dbReference>
<sequence length="34" mass="4032">MSYFHHHGQLSRIHKKTGIDLQLITNHPVFKFEA</sequence>
<dbReference type="EMBL" id="AFOJ01000002">
    <property type="protein sequence ID" value="EGM53521.1"/>
    <property type="molecule type" value="Genomic_DNA"/>
</dbReference>
<organism evidence="1 2">
    <name type="scientific">Ligilactobacillus ruminis SPM0211</name>
    <dbReference type="NCBI Taxonomy" id="1040964"/>
    <lineage>
        <taxon>Bacteria</taxon>
        <taxon>Bacillati</taxon>
        <taxon>Bacillota</taxon>
        <taxon>Bacilli</taxon>
        <taxon>Lactobacillales</taxon>
        <taxon>Lactobacillaceae</taxon>
        <taxon>Ligilactobacillus</taxon>
    </lineage>
</organism>
<reference evidence="1 2" key="1">
    <citation type="journal article" date="2011" name="J. Bacteriol.">
        <title>Genome Sequence of Lactobacillus ruminis SPM0211, Isolated from a Fecal Sample from a Healthy Korean.</title>
        <authorList>
            <person name="Lee S."/>
            <person name="Cho Y.J."/>
            <person name="Lee A.H."/>
            <person name="Chun J."/>
            <person name="Ha N.J."/>
            <person name="Ko G."/>
        </authorList>
    </citation>
    <scope>NUCLEOTIDE SEQUENCE [LARGE SCALE GENOMIC DNA]</scope>
    <source>
        <strain evidence="1 2">SPM0211</strain>
    </source>
</reference>
<evidence type="ECO:0000313" key="1">
    <source>
        <dbReference type="EMBL" id="EGM53521.1"/>
    </source>
</evidence>
<proteinExistence type="predicted"/>
<accession>F7QZ16</accession>
<comment type="caution">
    <text evidence="1">The sequence shown here is derived from an EMBL/GenBank/DDBJ whole genome shotgun (WGS) entry which is preliminary data.</text>
</comment>
<gene>
    <name evidence="1" type="ORF">LRU_00657</name>
</gene>
<evidence type="ECO:0000313" key="2">
    <source>
        <dbReference type="Proteomes" id="UP000002971"/>
    </source>
</evidence>
<name>F7QZ16_9LACO</name>
<protein>
    <submittedName>
        <fullName evidence="1">Uncharacterized protein</fullName>
    </submittedName>
</protein>
<dbReference type="AlphaFoldDB" id="F7QZ16"/>